<feature type="domain" description="Calmodulin binding protein central" evidence="3">
    <location>
        <begin position="152"/>
        <end position="214"/>
    </location>
</feature>
<dbReference type="PANTHER" id="PTHR31713:SF43">
    <property type="entry name" value="CALMODULIN-BINDING PROTEIN 60 G"/>
    <property type="match status" value="1"/>
</dbReference>
<name>A0A392MCF1_9FABA</name>
<proteinExistence type="predicted"/>
<dbReference type="GO" id="GO:0043565">
    <property type="term" value="F:sequence-specific DNA binding"/>
    <property type="evidence" value="ECO:0007669"/>
    <property type="project" value="TreeGrafter"/>
</dbReference>
<feature type="compositionally biased region" description="Polar residues" evidence="1">
    <location>
        <begin position="260"/>
        <end position="274"/>
    </location>
</feature>
<organism evidence="4 5">
    <name type="scientific">Trifolium medium</name>
    <dbReference type="NCBI Taxonomy" id="97028"/>
    <lineage>
        <taxon>Eukaryota</taxon>
        <taxon>Viridiplantae</taxon>
        <taxon>Streptophyta</taxon>
        <taxon>Embryophyta</taxon>
        <taxon>Tracheophyta</taxon>
        <taxon>Spermatophyta</taxon>
        <taxon>Magnoliopsida</taxon>
        <taxon>eudicotyledons</taxon>
        <taxon>Gunneridae</taxon>
        <taxon>Pentapetalae</taxon>
        <taxon>rosids</taxon>
        <taxon>fabids</taxon>
        <taxon>Fabales</taxon>
        <taxon>Fabaceae</taxon>
        <taxon>Papilionoideae</taxon>
        <taxon>50 kb inversion clade</taxon>
        <taxon>NPAAA clade</taxon>
        <taxon>Hologalegina</taxon>
        <taxon>IRL clade</taxon>
        <taxon>Trifolieae</taxon>
        <taxon>Trifolium</taxon>
    </lineage>
</organism>
<dbReference type="GO" id="GO:0005634">
    <property type="term" value="C:nucleus"/>
    <property type="evidence" value="ECO:0007669"/>
    <property type="project" value="TreeGrafter"/>
</dbReference>
<evidence type="ECO:0000259" key="2">
    <source>
        <dbReference type="Pfam" id="PF07887"/>
    </source>
</evidence>
<reference evidence="4 5" key="1">
    <citation type="journal article" date="2018" name="Front. Plant Sci.">
        <title>Red Clover (Trifolium pratense) and Zigzag Clover (T. medium) - A Picture of Genomic Similarities and Differences.</title>
        <authorList>
            <person name="Dluhosova J."/>
            <person name="Istvanek J."/>
            <person name="Nedelnik J."/>
            <person name="Repkova J."/>
        </authorList>
    </citation>
    <scope>NUCLEOTIDE SEQUENCE [LARGE SCALE GENOMIC DNA]</scope>
    <source>
        <strain evidence="5">cv. 10/8</strain>
        <tissue evidence="4">Leaf</tissue>
    </source>
</reference>
<accession>A0A392MCF1</accession>
<dbReference type="Pfam" id="PF20451">
    <property type="entry name" value="Calmod_bind_M"/>
    <property type="match status" value="1"/>
</dbReference>
<feature type="domain" description="Calmodulin binding protein-like N-terminal" evidence="2">
    <location>
        <begin position="2"/>
        <end position="136"/>
    </location>
</feature>
<gene>
    <name evidence="4" type="ORF">A2U01_0006026</name>
</gene>
<evidence type="ECO:0000259" key="3">
    <source>
        <dbReference type="Pfam" id="PF20451"/>
    </source>
</evidence>
<dbReference type="GO" id="GO:0080142">
    <property type="term" value="P:regulation of salicylic acid biosynthetic process"/>
    <property type="evidence" value="ECO:0007669"/>
    <property type="project" value="TreeGrafter"/>
</dbReference>
<feature type="non-terminal residue" evidence="4">
    <location>
        <position position="274"/>
    </location>
</feature>
<dbReference type="Proteomes" id="UP000265520">
    <property type="component" value="Unassembled WGS sequence"/>
</dbReference>
<dbReference type="Pfam" id="PF07887">
    <property type="entry name" value="Calmodulin_bind"/>
    <property type="match status" value="1"/>
</dbReference>
<sequence length="274" mass="30923">MNNLPQRNYTDSKIEAEGGEPLRIELRDAENQHIVRGEGSSMKIQICVLHGDFEKEEDWTAEEFDKQIVIPREGKGPLLKGDKIITLKDGVAYINNVEFTDIIKGRTKQVRLGAKIVRPNSIGLDIREGRSEPFRVLHRRVKAYKKHDRPSMNDEVSRLRGIGGKLCDKLASRGIVSVKDFLQLYKTNEASLREKIGKIAEKSWNKIIAHVKECDVDDDDEEEERVKQHAYKNLNGLKQIAIDTTTHGLVETSSTSTSTGVQTAQYGGQDQTLQ</sequence>
<dbReference type="InterPro" id="IPR046830">
    <property type="entry name" value="Calmod_bind_M"/>
</dbReference>
<dbReference type="GO" id="GO:0003700">
    <property type="term" value="F:DNA-binding transcription factor activity"/>
    <property type="evidence" value="ECO:0007669"/>
    <property type="project" value="TreeGrafter"/>
</dbReference>
<evidence type="ECO:0000256" key="1">
    <source>
        <dbReference type="SAM" id="MobiDB-lite"/>
    </source>
</evidence>
<dbReference type="InterPro" id="IPR012416">
    <property type="entry name" value="CBP60"/>
</dbReference>
<feature type="region of interest" description="Disordered" evidence="1">
    <location>
        <begin position="251"/>
        <end position="274"/>
    </location>
</feature>
<evidence type="ECO:0000313" key="4">
    <source>
        <dbReference type="EMBL" id="MCH85182.1"/>
    </source>
</evidence>
<dbReference type="PANTHER" id="PTHR31713">
    <property type="entry name" value="OS02G0177800 PROTEIN"/>
    <property type="match status" value="1"/>
</dbReference>
<comment type="caution">
    <text evidence="4">The sequence shown here is derived from an EMBL/GenBank/DDBJ whole genome shotgun (WGS) entry which is preliminary data.</text>
</comment>
<dbReference type="AlphaFoldDB" id="A0A392MCF1"/>
<dbReference type="InterPro" id="IPR046831">
    <property type="entry name" value="Calmodulin_bind_N"/>
</dbReference>
<evidence type="ECO:0000313" key="5">
    <source>
        <dbReference type="Proteomes" id="UP000265520"/>
    </source>
</evidence>
<keyword evidence="5" id="KW-1185">Reference proteome</keyword>
<dbReference type="EMBL" id="LXQA010008047">
    <property type="protein sequence ID" value="MCH85182.1"/>
    <property type="molecule type" value="Genomic_DNA"/>
</dbReference>
<protein>
    <submittedName>
        <fullName evidence="4">Calmodulin-binding protein</fullName>
    </submittedName>
</protein>
<dbReference type="GO" id="GO:0005516">
    <property type="term" value="F:calmodulin binding"/>
    <property type="evidence" value="ECO:0007669"/>
    <property type="project" value="InterPro"/>
</dbReference>